<gene>
    <name evidence="1" type="ORF">BT96DRAFT_1007508</name>
</gene>
<dbReference type="AlphaFoldDB" id="A0A6A4GH71"/>
<organism evidence="1 2">
    <name type="scientific">Gymnopus androsaceus JB14</name>
    <dbReference type="NCBI Taxonomy" id="1447944"/>
    <lineage>
        <taxon>Eukaryota</taxon>
        <taxon>Fungi</taxon>
        <taxon>Dikarya</taxon>
        <taxon>Basidiomycota</taxon>
        <taxon>Agaricomycotina</taxon>
        <taxon>Agaricomycetes</taxon>
        <taxon>Agaricomycetidae</taxon>
        <taxon>Agaricales</taxon>
        <taxon>Marasmiineae</taxon>
        <taxon>Omphalotaceae</taxon>
        <taxon>Gymnopus</taxon>
    </lineage>
</organism>
<name>A0A6A4GH71_9AGAR</name>
<sequence>MNKRTVNTAKPRASLPTTISHAHINALERIGHGGDMCEGELHHRPPRYHLKFPTVKQKFYLNAQKLILAAMHEFKKQLGDNEPHFTIDKARYMFQQLLGATENMFEFTRDAYVQTA</sequence>
<proteinExistence type="predicted"/>
<dbReference type="Proteomes" id="UP000799118">
    <property type="component" value="Unassembled WGS sequence"/>
</dbReference>
<dbReference type="EMBL" id="ML770049">
    <property type="protein sequence ID" value="KAE9384972.1"/>
    <property type="molecule type" value="Genomic_DNA"/>
</dbReference>
<reference evidence="1" key="1">
    <citation type="journal article" date="2019" name="Environ. Microbiol.">
        <title>Fungal ecological strategies reflected in gene transcription - a case study of two litter decomposers.</title>
        <authorList>
            <person name="Barbi F."/>
            <person name="Kohler A."/>
            <person name="Barry K."/>
            <person name="Baskaran P."/>
            <person name="Daum C."/>
            <person name="Fauchery L."/>
            <person name="Ihrmark K."/>
            <person name="Kuo A."/>
            <person name="LaButti K."/>
            <person name="Lipzen A."/>
            <person name="Morin E."/>
            <person name="Grigoriev I.V."/>
            <person name="Henrissat B."/>
            <person name="Lindahl B."/>
            <person name="Martin F."/>
        </authorList>
    </citation>
    <scope>NUCLEOTIDE SEQUENCE</scope>
    <source>
        <strain evidence="1">JB14</strain>
    </source>
</reference>
<evidence type="ECO:0000313" key="1">
    <source>
        <dbReference type="EMBL" id="KAE9384972.1"/>
    </source>
</evidence>
<accession>A0A6A4GH71</accession>
<keyword evidence="2" id="KW-1185">Reference proteome</keyword>
<protein>
    <submittedName>
        <fullName evidence="1">Uncharacterized protein</fullName>
    </submittedName>
</protein>
<evidence type="ECO:0000313" key="2">
    <source>
        <dbReference type="Proteomes" id="UP000799118"/>
    </source>
</evidence>